<keyword evidence="3" id="KW-1003">Cell membrane</keyword>
<comment type="subcellular location">
    <subcellularLocation>
        <location evidence="1 7">Cell membrane</location>
        <topology evidence="1 7">Multi-pass membrane protein</topology>
    </subcellularLocation>
</comment>
<feature type="transmembrane region" description="Helical" evidence="7">
    <location>
        <begin position="203"/>
        <end position="228"/>
    </location>
</feature>
<evidence type="ECO:0000313" key="10">
    <source>
        <dbReference type="Proteomes" id="UP001596058"/>
    </source>
</evidence>
<keyword evidence="10" id="KW-1185">Reference proteome</keyword>
<dbReference type="Gene3D" id="1.10.3720.10">
    <property type="entry name" value="MetI-like"/>
    <property type="match status" value="1"/>
</dbReference>
<evidence type="ECO:0000256" key="7">
    <source>
        <dbReference type="RuleBase" id="RU363032"/>
    </source>
</evidence>
<dbReference type="CDD" id="cd06261">
    <property type="entry name" value="TM_PBP2"/>
    <property type="match status" value="1"/>
</dbReference>
<evidence type="ECO:0000256" key="2">
    <source>
        <dbReference type="ARBA" id="ARBA00022448"/>
    </source>
</evidence>
<dbReference type="SUPFAM" id="SSF161098">
    <property type="entry name" value="MetI-like"/>
    <property type="match status" value="1"/>
</dbReference>
<feature type="transmembrane region" description="Helical" evidence="7">
    <location>
        <begin position="86"/>
        <end position="109"/>
    </location>
</feature>
<feature type="transmembrane region" description="Helical" evidence="7">
    <location>
        <begin position="147"/>
        <end position="164"/>
    </location>
</feature>
<comment type="similarity">
    <text evidence="7">Belongs to the binding-protein-dependent transport system permease family.</text>
</comment>
<dbReference type="InterPro" id="IPR035906">
    <property type="entry name" value="MetI-like_sf"/>
</dbReference>
<protein>
    <submittedName>
        <fullName evidence="9">ABC transporter permease</fullName>
    </submittedName>
</protein>
<evidence type="ECO:0000256" key="4">
    <source>
        <dbReference type="ARBA" id="ARBA00022692"/>
    </source>
</evidence>
<sequence>MSAVAAEVDARGANVVAGGVMRAGAALVLGLLVLAAVWPGLFTAYSPTEVDPALALRPPGGGHLLGTDQLGRDIWTRIVYGTRLSLFTGLAATALAVAGGTCAGLLAALGGRAADQAVMRTADVLLALPGMLLALIVITVLGPGQGSALIAIAVSEMPGYARMIRARALVVRRAEYVDAAVVLGLPHRSVVARHILPNSLSPLLVLATLGTGTAILAGSALSFLGLGVRPPQPEWGALLAEGREFLATAWWLALFPGLAITVTVVAVNVMGRHLRLRFEGRRA</sequence>
<keyword evidence="2 7" id="KW-0813">Transport</keyword>
<feature type="transmembrane region" description="Helical" evidence="7">
    <location>
        <begin position="20"/>
        <end position="41"/>
    </location>
</feature>
<dbReference type="EMBL" id="JBHSPA010000031">
    <property type="protein sequence ID" value="MFC5827908.1"/>
    <property type="molecule type" value="Genomic_DNA"/>
</dbReference>
<dbReference type="InterPro" id="IPR050366">
    <property type="entry name" value="BP-dependent_transpt_permease"/>
</dbReference>
<keyword evidence="4 7" id="KW-0812">Transmembrane</keyword>
<dbReference type="Pfam" id="PF00528">
    <property type="entry name" value="BPD_transp_1"/>
    <property type="match status" value="1"/>
</dbReference>
<evidence type="ECO:0000313" key="9">
    <source>
        <dbReference type="EMBL" id="MFC5827908.1"/>
    </source>
</evidence>
<gene>
    <name evidence="9" type="ORF">ACFPZ3_28940</name>
</gene>
<keyword evidence="6 7" id="KW-0472">Membrane</keyword>
<dbReference type="Proteomes" id="UP001596058">
    <property type="component" value="Unassembled WGS sequence"/>
</dbReference>
<feature type="transmembrane region" description="Helical" evidence="7">
    <location>
        <begin position="248"/>
        <end position="271"/>
    </location>
</feature>
<evidence type="ECO:0000256" key="3">
    <source>
        <dbReference type="ARBA" id="ARBA00022475"/>
    </source>
</evidence>
<accession>A0ABW1CQH7</accession>
<dbReference type="PANTHER" id="PTHR43386">
    <property type="entry name" value="OLIGOPEPTIDE TRANSPORT SYSTEM PERMEASE PROTEIN APPC"/>
    <property type="match status" value="1"/>
</dbReference>
<evidence type="ECO:0000256" key="6">
    <source>
        <dbReference type="ARBA" id="ARBA00023136"/>
    </source>
</evidence>
<reference evidence="10" key="1">
    <citation type="journal article" date="2019" name="Int. J. Syst. Evol. Microbiol.">
        <title>The Global Catalogue of Microorganisms (GCM) 10K type strain sequencing project: providing services to taxonomists for standard genome sequencing and annotation.</title>
        <authorList>
            <consortium name="The Broad Institute Genomics Platform"/>
            <consortium name="The Broad Institute Genome Sequencing Center for Infectious Disease"/>
            <person name="Wu L."/>
            <person name="Ma J."/>
        </authorList>
    </citation>
    <scope>NUCLEOTIDE SEQUENCE [LARGE SCALE GENOMIC DNA]</scope>
    <source>
        <strain evidence="10">CCUG 53903</strain>
    </source>
</reference>
<dbReference type="RefSeq" id="WP_379517408.1">
    <property type="nucleotide sequence ID" value="NZ_JBHSPA010000031.1"/>
</dbReference>
<evidence type="ECO:0000259" key="8">
    <source>
        <dbReference type="PROSITE" id="PS50928"/>
    </source>
</evidence>
<proteinExistence type="inferred from homology"/>
<dbReference type="InterPro" id="IPR000515">
    <property type="entry name" value="MetI-like"/>
</dbReference>
<organism evidence="9 10">
    <name type="scientific">Nonomuraea insulae</name>
    <dbReference type="NCBI Taxonomy" id="1616787"/>
    <lineage>
        <taxon>Bacteria</taxon>
        <taxon>Bacillati</taxon>
        <taxon>Actinomycetota</taxon>
        <taxon>Actinomycetes</taxon>
        <taxon>Streptosporangiales</taxon>
        <taxon>Streptosporangiaceae</taxon>
        <taxon>Nonomuraea</taxon>
    </lineage>
</organism>
<keyword evidence="5 7" id="KW-1133">Transmembrane helix</keyword>
<evidence type="ECO:0000256" key="1">
    <source>
        <dbReference type="ARBA" id="ARBA00004651"/>
    </source>
</evidence>
<dbReference type="PANTHER" id="PTHR43386:SF25">
    <property type="entry name" value="PEPTIDE ABC TRANSPORTER PERMEASE PROTEIN"/>
    <property type="match status" value="1"/>
</dbReference>
<evidence type="ECO:0000256" key="5">
    <source>
        <dbReference type="ARBA" id="ARBA00022989"/>
    </source>
</evidence>
<feature type="domain" description="ABC transmembrane type-1" evidence="8">
    <location>
        <begin position="82"/>
        <end position="271"/>
    </location>
</feature>
<feature type="transmembrane region" description="Helical" evidence="7">
    <location>
        <begin position="121"/>
        <end position="141"/>
    </location>
</feature>
<dbReference type="PROSITE" id="PS50928">
    <property type="entry name" value="ABC_TM1"/>
    <property type="match status" value="1"/>
</dbReference>
<comment type="caution">
    <text evidence="9">The sequence shown here is derived from an EMBL/GenBank/DDBJ whole genome shotgun (WGS) entry which is preliminary data.</text>
</comment>
<name>A0ABW1CQH7_9ACTN</name>